<dbReference type="EMBL" id="JBHMFA010000010">
    <property type="protein sequence ID" value="MFB9106116.1"/>
    <property type="molecule type" value="Genomic_DNA"/>
</dbReference>
<protein>
    <recommendedName>
        <fullName evidence="4">Prenyltransferase</fullName>
    </recommendedName>
</protein>
<keyword evidence="3" id="KW-1185">Reference proteome</keyword>
<feature type="transmembrane region" description="Helical" evidence="1">
    <location>
        <begin position="233"/>
        <end position="249"/>
    </location>
</feature>
<feature type="transmembrane region" description="Helical" evidence="1">
    <location>
        <begin position="162"/>
        <end position="179"/>
    </location>
</feature>
<keyword evidence="1" id="KW-0812">Transmembrane</keyword>
<feature type="transmembrane region" description="Helical" evidence="1">
    <location>
        <begin position="66"/>
        <end position="85"/>
    </location>
</feature>
<dbReference type="RefSeq" id="WP_290269971.1">
    <property type="nucleotide sequence ID" value="NZ_JAUFQP010000007.1"/>
</dbReference>
<reference evidence="2 3" key="1">
    <citation type="submission" date="2024-09" db="EMBL/GenBank/DDBJ databases">
        <authorList>
            <person name="Sun Q."/>
            <person name="Mori K."/>
        </authorList>
    </citation>
    <scope>NUCLEOTIDE SEQUENCE [LARGE SCALE GENOMIC DNA]</scope>
    <source>
        <strain evidence="2 3">CECT 8300</strain>
    </source>
</reference>
<accession>A0ABV5H2I9</accession>
<feature type="transmembrane region" description="Helical" evidence="1">
    <location>
        <begin position="255"/>
        <end position="274"/>
    </location>
</feature>
<dbReference type="Proteomes" id="UP001589590">
    <property type="component" value="Unassembled WGS sequence"/>
</dbReference>
<feature type="transmembrane region" description="Helical" evidence="1">
    <location>
        <begin position="281"/>
        <end position="301"/>
    </location>
</feature>
<evidence type="ECO:0008006" key="4">
    <source>
        <dbReference type="Google" id="ProtNLM"/>
    </source>
</evidence>
<evidence type="ECO:0000256" key="1">
    <source>
        <dbReference type="SAM" id="Phobius"/>
    </source>
</evidence>
<name>A0ABV5H2I9_9FLAO</name>
<sequence length="302" mass="35500">MLYIGESVKFLTIWKCYQQFMYFYGMKLVKQFFNFYLNSSIHVAFSVCALTWVSLLEFGFSFEESVLCFVFFASITGYNFVKYFGIAKFHHRSLTPWLKAVQVFSFFSFIFMCYYGFQLHLKTLFYIAGFGIVTFLYAIPFLPKRIFLDQQNNLRSIGGLKIYLIGLVWMGVTVFLPIIENDYPVNADVVLTAVQRYMFVLVLMLPFEIRDLLFDSLKLSTVPQKIGVKRTKIMGMVLLTFFFLIEFFKDDTHQINVLVSLILIVVTGCFVWFSSKNQGKYYASFWVEAIPVFWLLLMLWFV</sequence>
<keyword evidence="1" id="KW-0472">Membrane</keyword>
<feature type="transmembrane region" description="Helical" evidence="1">
    <location>
        <begin position="35"/>
        <end position="54"/>
    </location>
</feature>
<feature type="transmembrane region" description="Helical" evidence="1">
    <location>
        <begin position="123"/>
        <end position="142"/>
    </location>
</feature>
<keyword evidence="1" id="KW-1133">Transmembrane helix</keyword>
<comment type="caution">
    <text evidence="2">The sequence shown here is derived from an EMBL/GenBank/DDBJ whole genome shotgun (WGS) entry which is preliminary data.</text>
</comment>
<organism evidence="2 3">
    <name type="scientific">Algibacter miyuki</name>
    <dbReference type="NCBI Taxonomy" id="1306933"/>
    <lineage>
        <taxon>Bacteria</taxon>
        <taxon>Pseudomonadati</taxon>
        <taxon>Bacteroidota</taxon>
        <taxon>Flavobacteriia</taxon>
        <taxon>Flavobacteriales</taxon>
        <taxon>Flavobacteriaceae</taxon>
        <taxon>Algibacter</taxon>
    </lineage>
</organism>
<proteinExistence type="predicted"/>
<feature type="transmembrane region" description="Helical" evidence="1">
    <location>
        <begin position="97"/>
        <end position="117"/>
    </location>
</feature>
<gene>
    <name evidence="2" type="ORF">ACFFU1_14530</name>
</gene>
<feature type="transmembrane region" description="Helical" evidence="1">
    <location>
        <begin position="194"/>
        <end position="213"/>
    </location>
</feature>
<evidence type="ECO:0000313" key="2">
    <source>
        <dbReference type="EMBL" id="MFB9106116.1"/>
    </source>
</evidence>
<evidence type="ECO:0000313" key="3">
    <source>
        <dbReference type="Proteomes" id="UP001589590"/>
    </source>
</evidence>